<gene>
    <name evidence="1" type="ORF">AVDCRST_MAG48-101</name>
</gene>
<evidence type="ECO:0000313" key="1">
    <source>
        <dbReference type="EMBL" id="CAA9285691.1"/>
    </source>
</evidence>
<feature type="non-terminal residue" evidence="1">
    <location>
        <position position="1"/>
    </location>
</feature>
<dbReference type="EMBL" id="CADCTS010000014">
    <property type="protein sequence ID" value="CAA9285691.1"/>
    <property type="molecule type" value="Genomic_DNA"/>
</dbReference>
<reference evidence="1" key="1">
    <citation type="submission" date="2020-02" db="EMBL/GenBank/DDBJ databases">
        <authorList>
            <person name="Meier V. D."/>
        </authorList>
    </citation>
    <scope>NUCLEOTIDE SEQUENCE</scope>
    <source>
        <strain evidence="1">AVDCRST_MAG48</strain>
    </source>
</reference>
<accession>A0A6J4JRM5</accession>
<feature type="non-terminal residue" evidence="1">
    <location>
        <position position="63"/>
    </location>
</feature>
<dbReference type="AlphaFoldDB" id="A0A6J4JRM5"/>
<proteinExistence type="predicted"/>
<sequence>WAGHNSVAFTLTSYGGLTRTGRTTLSTGWTPCGRPCRAPSYGEAGDLRVPGVSRVRPVRLAGP</sequence>
<organism evidence="1">
    <name type="scientific">uncultured Friedmanniella sp</name>
    <dbReference type="NCBI Taxonomy" id="335381"/>
    <lineage>
        <taxon>Bacteria</taxon>
        <taxon>Bacillati</taxon>
        <taxon>Actinomycetota</taxon>
        <taxon>Actinomycetes</taxon>
        <taxon>Propionibacteriales</taxon>
        <taxon>Nocardioidaceae</taxon>
        <taxon>Friedmanniella</taxon>
        <taxon>environmental samples</taxon>
    </lineage>
</organism>
<protein>
    <submittedName>
        <fullName evidence="1">Uncharacterized protein</fullName>
    </submittedName>
</protein>
<name>A0A6J4JRM5_9ACTN</name>